<organism evidence="2">
    <name type="scientific">Phidippus regius</name>
    <dbReference type="NCBI Taxonomy" id="1905328"/>
    <lineage>
        <taxon>Eukaryota</taxon>
        <taxon>Metazoa</taxon>
        <taxon>Ecdysozoa</taxon>
        <taxon>Arthropoda</taxon>
        <taxon>Chelicerata</taxon>
        <taxon>Arachnida</taxon>
        <taxon>Araneae</taxon>
        <taxon>Araneomorphae</taxon>
        <taxon>Entelegynae</taxon>
        <taxon>Dionycha</taxon>
        <taxon>Salticidae</taxon>
        <taxon>Salticinae</taxon>
        <taxon>Salticoida</taxon>
        <taxon>Dendryphantini</taxon>
        <taxon>Phidippus</taxon>
    </lineage>
</organism>
<evidence type="ECO:0000313" key="2">
    <source>
        <dbReference type="EMBL" id="SMD29054.1"/>
    </source>
</evidence>
<name>A0A482Z6R6_9ARAC</name>
<proteinExistence type="predicted"/>
<keyword evidence="1" id="KW-0732">Signal</keyword>
<sequence length="84" mass="9598">MKRSIFCITIFLILTVLTCGDETKEIVQEHHIQKRSCNSLGEECTKDIDCCSVQCVCASYDCKCGRRPRPSQLRKYFAKRTCGT</sequence>
<dbReference type="AlphaFoldDB" id="A0A482Z6R6"/>
<reference evidence="2" key="1">
    <citation type="submission" date="2017-03" db="EMBL/GenBank/DDBJ databases">
        <authorList>
            <person name="Braembl D."/>
        </authorList>
    </citation>
    <scope>NUCLEOTIDE SEQUENCE</scope>
</reference>
<accession>A0A482Z6R6</accession>
<feature type="chain" id="PRO_5019777352" evidence="1">
    <location>
        <begin position="21"/>
        <end position="84"/>
    </location>
</feature>
<feature type="signal peptide" evidence="1">
    <location>
        <begin position="1"/>
        <end position="20"/>
    </location>
</feature>
<evidence type="ECO:0000256" key="1">
    <source>
        <dbReference type="SAM" id="SignalP"/>
    </source>
</evidence>
<protein>
    <submittedName>
        <fullName evidence="2">U14-Saltitoxin-Pre1a_1</fullName>
    </submittedName>
</protein>
<dbReference type="EMBL" id="HAGL01000027">
    <property type="protein sequence ID" value="SMD29054.1"/>
    <property type="molecule type" value="Transcribed_RNA"/>
</dbReference>
<reference evidence="2" key="2">
    <citation type="submission" date="2019-03" db="EMBL/GenBank/DDBJ databases">
        <title>Unravelling the molecular evolution of spider venoms.</title>
        <authorList>
            <person name="Pineda S."/>
        </authorList>
    </citation>
    <scope>NUCLEOTIDE SEQUENCE</scope>
</reference>